<protein>
    <recommendedName>
        <fullName evidence="3">Type IV pilus assembly protein PilO</fullName>
    </recommendedName>
</protein>
<dbReference type="AlphaFoldDB" id="A0A7V8FP03"/>
<dbReference type="GO" id="GO:0043107">
    <property type="term" value="P:type IV pilus-dependent motility"/>
    <property type="evidence" value="ECO:0007669"/>
    <property type="project" value="InterPro"/>
</dbReference>
<dbReference type="Gene3D" id="3.30.70.60">
    <property type="match status" value="1"/>
</dbReference>
<dbReference type="EMBL" id="WNDQ01000023">
    <property type="protein sequence ID" value="KAF1021302.1"/>
    <property type="molecule type" value="Genomic_DNA"/>
</dbReference>
<dbReference type="PANTHER" id="PTHR39555:SF1">
    <property type="entry name" value="TYPE IV PILUS INNER MEMBRANE COMPONENT PILO"/>
    <property type="match status" value="1"/>
</dbReference>
<evidence type="ECO:0008006" key="3">
    <source>
        <dbReference type="Google" id="ProtNLM"/>
    </source>
</evidence>
<dbReference type="GO" id="GO:0043683">
    <property type="term" value="P:type IV pilus assembly"/>
    <property type="evidence" value="ECO:0007669"/>
    <property type="project" value="InterPro"/>
</dbReference>
<proteinExistence type="predicted"/>
<reference evidence="2" key="1">
    <citation type="journal article" date="2020" name="MBio">
        <title>Horizontal gene transfer to a defensive symbiont with a reduced genome amongst a multipartite beetle microbiome.</title>
        <authorList>
            <person name="Waterworth S.C."/>
            <person name="Florez L.V."/>
            <person name="Rees E.R."/>
            <person name="Hertweck C."/>
            <person name="Kaltenpoth M."/>
            <person name="Kwan J.C."/>
        </authorList>
    </citation>
    <scope>NUCLEOTIDE SEQUENCE [LARGE SCALE GENOMIC DNA]</scope>
</reference>
<dbReference type="InterPro" id="IPR014717">
    <property type="entry name" value="Transl_elong_EF1B/ribsomal_bS6"/>
</dbReference>
<sequence>MTSLDRGRRQRQRGAFVSQFRQLDLADLPAWPPWPRALLCTAFGLLAALVVGGLCLPGALAEREATHLQAMRWRADVARKQAQAGELGRLTLARRQIDQAVAELQALLPTPQETEALLSMLHGAAQRHGLSAELFRPGEAAASEDAAGEQTIALRLVGPYHGLGGFLADVARLPPLVVLRDLAIVPGRDGALVLDATTRTYRSPPAVDRAGEGRR</sequence>
<accession>A0A7V8FP03</accession>
<comment type="caution">
    <text evidence="1">The sequence shown here is derived from an EMBL/GenBank/DDBJ whole genome shotgun (WGS) entry which is preliminary data.</text>
</comment>
<evidence type="ECO:0000313" key="1">
    <source>
        <dbReference type="EMBL" id="KAF1021302.1"/>
    </source>
</evidence>
<dbReference type="Proteomes" id="UP000461670">
    <property type="component" value="Unassembled WGS sequence"/>
</dbReference>
<name>A0A7V8FP03_9BURK</name>
<evidence type="ECO:0000313" key="2">
    <source>
        <dbReference type="Proteomes" id="UP000461670"/>
    </source>
</evidence>
<dbReference type="InterPro" id="IPR007445">
    <property type="entry name" value="PilO"/>
</dbReference>
<organism evidence="1 2">
    <name type="scientific">Paracidovorax wautersii</name>
    <dbReference type="NCBI Taxonomy" id="1177982"/>
    <lineage>
        <taxon>Bacteria</taxon>
        <taxon>Pseudomonadati</taxon>
        <taxon>Pseudomonadota</taxon>
        <taxon>Betaproteobacteria</taxon>
        <taxon>Burkholderiales</taxon>
        <taxon>Comamonadaceae</taxon>
        <taxon>Paracidovorax</taxon>
    </lineage>
</organism>
<dbReference type="Pfam" id="PF04350">
    <property type="entry name" value="PilO"/>
    <property type="match status" value="1"/>
</dbReference>
<gene>
    <name evidence="1" type="ORF">GAK30_01922</name>
</gene>
<dbReference type="PANTHER" id="PTHR39555">
    <property type="entry name" value="FIMBRIAL ASSEMBLY PROTEIN PILO-LIKE PROTEIN-RELATED"/>
    <property type="match status" value="1"/>
</dbReference>